<gene>
    <name evidence="1" type="ORF">FD03_GL000462</name>
</gene>
<dbReference type="Pfam" id="PF10662">
    <property type="entry name" value="PduV-EutP"/>
    <property type="match status" value="1"/>
</dbReference>
<evidence type="ECO:0008006" key="3">
    <source>
        <dbReference type="Google" id="ProtNLM"/>
    </source>
</evidence>
<sequence length="132" mass="15406">MSGKATIATYLEQSEVPLRKVDNIVYRKETVTVPDNYLECPWMYNHIIALQQTAKCGLFIQPMKAHKDTYPPNFAKVFRIPIFGIITYHESYTEDEYSYTERQLMETGIKEINAIINLDKPEELSRLDQLLN</sequence>
<dbReference type="PANTHER" id="PTHR40453:SF1">
    <property type="entry name" value="PROTEIN YOEF"/>
    <property type="match status" value="1"/>
</dbReference>
<dbReference type="PANTHER" id="PTHR40453">
    <property type="entry name" value="PROTEIN YOEF"/>
    <property type="match status" value="1"/>
</dbReference>
<accession>A0A0R1K8E7</accession>
<dbReference type="AlphaFoldDB" id="A0A0R1K8E7"/>
<comment type="caution">
    <text evidence="1">The sequence shown here is derived from an EMBL/GenBank/DDBJ whole genome shotgun (WGS) entry which is preliminary data.</text>
</comment>
<name>A0A0R1K8E7_9LACO</name>
<dbReference type="PATRIC" id="fig|1423775.4.peg.471"/>
<keyword evidence="2" id="KW-1185">Reference proteome</keyword>
<dbReference type="Proteomes" id="UP000051248">
    <property type="component" value="Unassembled WGS sequence"/>
</dbReference>
<evidence type="ECO:0000313" key="2">
    <source>
        <dbReference type="Proteomes" id="UP000051248"/>
    </source>
</evidence>
<dbReference type="InterPro" id="IPR012381">
    <property type="entry name" value="EutP_PduV"/>
</dbReference>
<dbReference type="GO" id="GO:0005524">
    <property type="term" value="F:ATP binding"/>
    <property type="evidence" value="ECO:0007669"/>
    <property type="project" value="InterPro"/>
</dbReference>
<organism evidence="1 2">
    <name type="scientific">Companilactobacillus nodensis DSM 19682 = JCM 14932 = NBRC 107160</name>
    <dbReference type="NCBI Taxonomy" id="1423775"/>
    <lineage>
        <taxon>Bacteria</taxon>
        <taxon>Bacillati</taxon>
        <taxon>Bacillota</taxon>
        <taxon>Bacilli</taxon>
        <taxon>Lactobacillales</taxon>
        <taxon>Lactobacillaceae</taxon>
        <taxon>Companilactobacillus</taxon>
    </lineage>
</organism>
<dbReference type="EMBL" id="AZDZ01000011">
    <property type="protein sequence ID" value="KRK79760.1"/>
    <property type="molecule type" value="Genomic_DNA"/>
</dbReference>
<dbReference type="eggNOG" id="COG4917">
    <property type="taxonomic scope" value="Bacteria"/>
</dbReference>
<dbReference type="GO" id="GO:0006576">
    <property type="term" value="P:biogenic amine metabolic process"/>
    <property type="evidence" value="ECO:0007669"/>
    <property type="project" value="InterPro"/>
</dbReference>
<proteinExistence type="predicted"/>
<reference evidence="1 2" key="1">
    <citation type="journal article" date="2015" name="Genome Announc.">
        <title>Expanding the biotechnology potential of lactobacilli through comparative genomics of 213 strains and associated genera.</title>
        <authorList>
            <person name="Sun Z."/>
            <person name="Harris H.M."/>
            <person name="McCann A."/>
            <person name="Guo C."/>
            <person name="Argimon S."/>
            <person name="Zhang W."/>
            <person name="Yang X."/>
            <person name="Jeffery I.B."/>
            <person name="Cooney J.C."/>
            <person name="Kagawa T.F."/>
            <person name="Liu W."/>
            <person name="Song Y."/>
            <person name="Salvetti E."/>
            <person name="Wrobel A."/>
            <person name="Rasinkangas P."/>
            <person name="Parkhill J."/>
            <person name="Rea M.C."/>
            <person name="O'Sullivan O."/>
            <person name="Ritari J."/>
            <person name="Douillard F.P."/>
            <person name="Paul Ross R."/>
            <person name="Yang R."/>
            <person name="Briner A.E."/>
            <person name="Felis G.E."/>
            <person name="de Vos W.M."/>
            <person name="Barrangou R."/>
            <person name="Klaenhammer T.R."/>
            <person name="Caufield P.W."/>
            <person name="Cui Y."/>
            <person name="Zhang H."/>
            <person name="O'Toole P.W."/>
        </authorList>
    </citation>
    <scope>NUCLEOTIDE SEQUENCE [LARGE SCALE GENOMIC DNA]</scope>
    <source>
        <strain evidence="1 2">DSM 19682</strain>
    </source>
</reference>
<dbReference type="STRING" id="1423775.FD03_GL000462"/>
<evidence type="ECO:0000313" key="1">
    <source>
        <dbReference type="EMBL" id="KRK79760.1"/>
    </source>
</evidence>
<protein>
    <recommendedName>
        <fullName evidence="3">Ethanolamine utilization protein EutP</fullName>
    </recommendedName>
</protein>